<dbReference type="GO" id="GO:0016758">
    <property type="term" value="F:hexosyltransferase activity"/>
    <property type="evidence" value="ECO:0007669"/>
    <property type="project" value="UniProtKB-ARBA"/>
</dbReference>
<organism evidence="2 3">
    <name type="scientific">Akkermansia glycaniphila</name>
    <dbReference type="NCBI Taxonomy" id="1679444"/>
    <lineage>
        <taxon>Bacteria</taxon>
        <taxon>Pseudomonadati</taxon>
        <taxon>Verrucomicrobiota</taxon>
        <taxon>Verrucomicrobiia</taxon>
        <taxon>Verrucomicrobiales</taxon>
        <taxon>Akkermansiaceae</taxon>
        <taxon>Akkermansia</taxon>
    </lineage>
</organism>
<dbReference type="PANTHER" id="PTHR22916:SF67">
    <property type="entry name" value="COLANIC ACID BIOSYNTHESIS GLYCOSYL TRANSFERASE WCAE-RELATED"/>
    <property type="match status" value="1"/>
</dbReference>
<accession>A0A1H6MAG8</accession>
<feature type="domain" description="Glycosyltransferase 2-like" evidence="1">
    <location>
        <begin position="16"/>
        <end position="138"/>
    </location>
</feature>
<dbReference type="PANTHER" id="PTHR22916">
    <property type="entry name" value="GLYCOSYLTRANSFERASE"/>
    <property type="match status" value="1"/>
</dbReference>
<evidence type="ECO:0000313" key="2">
    <source>
        <dbReference type="EMBL" id="SEH98457.1"/>
    </source>
</evidence>
<dbReference type="CDD" id="cd06433">
    <property type="entry name" value="GT_2_WfgS_like"/>
    <property type="match status" value="1"/>
</dbReference>
<proteinExistence type="predicted"/>
<sequence>MNNSTEHIPANLPDVTIVTVCYNALAHLDGCIASVVNQRDSGLHIEHLVIDGNSTDGTQAYLQQSVERGHITSYISEPDDGLYDAMNKGIALAKGKIIAFLNADDEFLPGAIAALSAPILEGNADYTMGTARVLDNGEFTVRLWPDPDNAFMGAFCCHQTLFCKTDIIQNLGGFEGETFPVIADGDLMAKLAAHPYKPASVTGDHVIFRKGGCSTDCVVTVADQYVLLTEKYWPYLMMKVIQYPHMYQRVKYNLQDQIIRLKQCATLHRGIDTITLRGKLLRMQYDLMQFEKTEILSREIRQQQTRGAELQQKRNELKKDYFRYRLLSKICWGNKRNYYKQKKYAVKQQLKCCLAEQHNTSHNH</sequence>
<keyword evidence="2" id="KW-0808">Transferase</keyword>
<dbReference type="Gene3D" id="3.90.550.10">
    <property type="entry name" value="Spore Coat Polysaccharide Biosynthesis Protein SpsA, Chain A"/>
    <property type="match status" value="1"/>
</dbReference>
<dbReference type="Proteomes" id="UP000176204">
    <property type="component" value="Chromosome I"/>
</dbReference>
<dbReference type="SUPFAM" id="SSF53448">
    <property type="entry name" value="Nucleotide-diphospho-sugar transferases"/>
    <property type="match status" value="1"/>
</dbReference>
<evidence type="ECO:0000259" key="1">
    <source>
        <dbReference type="Pfam" id="PF00535"/>
    </source>
</evidence>
<dbReference type="RefSeq" id="WP_067775903.1">
    <property type="nucleotide sequence ID" value="NZ_LIGX01000024.1"/>
</dbReference>
<name>A0A1H6MAG8_9BACT</name>
<keyword evidence="3" id="KW-1185">Reference proteome</keyword>
<dbReference type="KEGG" id="agl:PYTT_2298"/>
<protein>
    <submittedName>
        <fullName evidence="2">Nucleotide-diphospho-sugar transferases</fullName>
    </submittedName>
</protein>
<dbReference type="AlphaFoldDB" id="A0A1H6MAG8"/>
<dbReference type="Pfam" id="PF00535">
    <property type="entry name" value="Glycos_transf_2"/>
    <property type="match status" value="1"/>
</dbReference>
<dbReference type="EMBL" id="LT629973">
    <property type="protein sequence ID" value="SEH98457.1"/>
    <property type="molecule type" value="Genomic_DNA"/>
</dbReference>
<evidence type="ECO:0000313" key="3">
    <source>
        <dbReference type="Proteomes" id="UP000176204"/>
    </source>
</evidence>
<reference evidence="3" key="1">
    <citation type="submission" date="2016-09" db="EMBL/GenBank/DDBJ databases">
        <authorList>
            <person name="Koehorst J."/>
        </authorList>
    </citation>
    <scope>NUCLEOTIDE SEQUENCE [LARGE SCALE GENOMIC DNA]</scope>
</reference>
<dbReference type="STRING" id="1679444.PYTT_2298"/>
<dbReference type="InterPro" id="IPR029044">
    <property type="entry name" value="Nucleotide-diphossugar_trans"/>
</dbReference>
<dbReference type="InterPro" id="IPR001173">
    <property type="entry name" value="Glyco_trans_2-like"/>
</dbReference>
<gene>
    <name evidence="2" type="ORF">PYTT_2298</name>
</gene>